<feature type="chain" id="PRO_5042582884" description="Peptidase A1 domain-containing protein" evidence="7">
    <location>
        <begin position="26"/>
        <end position="637"/>
    </location>
</feature>
<dbReference type="GO" id="GO:0016020">
    <property type="term" value="C:membrane"/>
    <property type="evidence" value="ECO:0007669"/>
    <property type="project" value="UniProtKB-SubCell"/>
</dbReference>
<evidence type="ECO:0000259" key="8">
    <source>
        <dbReference type="PROSITE" id="PS51767"/>
    </source>
</evidence>
<evidence type="ECO:0000256" key="5">
    <source>
        <dbReference type="SAM" id="MobiDB-lite"/>
    </source>
</evidence>
<dbReference type="PROSITE" id="PS51767">
    <property type="entry name" value="PEPTIDASE_A1"/>
    <property type="match status" value="1"/>
</dbReference>
<name>A0AAJ0DKR7_9PEZI</name>
<feature type="region of interest" description="Disordered" evidence="5">
    <location>
        <begin position="590"/>
        <end position="637"/>
    </location>
</feature>
<feature type="domain" description="Peptidase A1" evidence="8">
    <location>
        <begin position="72"/>
        <end position="416"/>
    </location>
</feature>
<proteinExistence type="predicted"/>
<organism evidence="9 10">
    <name type="scientific">Extremus antarcticus</name>
    <dbReference type="NCBI Taxonomy" id="702011"/>
    <lineage>
        <taxon>Eukaryota</taxon>
        <taxon>Fungi</taxon>
        <taxon>Dikarya</taxon>
        <taxon>Ascomycota</taxon>
        <taxon>Pezizomycotina</taxon>
        <taxon>Dothideomycetes</taxon>
        <taxon>Dothideomycetidae</taxon>
        <taxon>Mycosphaerellales</taxon>
        <taxon>Extremaceae</taxon>
        <taxon>Extremus</taxon>
    </lineage>
</organism>
<feature type="region of interest" description="Disordered" evidence="5">
    <location>
        <begin position="462"/>
        <end position="484"/>
    </location>
</feature>
<dbReference type="PANTHER" id="PTHR15549:SF27">
    <property type="entry name" value="CHITIN-BINDING TYPE-1 DOMAIN-CONTAINING PROTEIN"/>
    <property type="match status" value="1"/>
</dbReference>
<dbReference type="PANTHER" id="PTHR15549">
    <property type="entry name" value="PAIRED IMMUNOGLOBULIN-LIKE TYPE 2 RECEPTOR"/>
    <property type="match status" value="1"/>
</dbReference>
<gene>
    <name evidence="9" type="ORF">LTR09_007076</name>
</gene>
<evidence type="ECO:0000256" key="2">
    <source>
        <dbReference type="ARBA" id="ARBA00022692"/>
    </source>
</evidence>
<sequence>MVGRRRTTPLAPLLSVCLWAWRTAAYVNIPFSTTYYGVDGPWQAVTVNVGGWVDSIDDSFQWTTVDLMPGGYYSTFALDSTLCKGGASPDCGKGGTWTVSDTYTPIQYQPVSDNTATSGEYLAGTIYPQNLNVNGDNRYTVLNASLAAATIGNQTLPSGNQIDIEIGFFSLGADDQQQEFTTGLTGTNDSSIKLWIMPGYFYAKRITQSNSFSLHIGSTAFNYPGSMYFGGYDKGRAIGPGTTWGTTNPPLQDIVLGVETGGSPFSFGKNMSSLLISNTSTAEPITVYPEPIVPGLYLPKQTCDKLATILPIKFDSSGYYLWDTSDPTYANITTSAAYLGFVFPPSAGGTEDVTIKVPLQLLVLNLTVEASGQAGSTPYFPCMPYNSTDGNYPLGRAFLQAALFGKNYGNKIWFLAQAPGPGAAKAGLGLEPHDIADSATTLDYYPDDSRFAASWSQHWTPLADDKNSSSSSGGSSSSSSGSLSTGAMAGIGVGAAAIGLGLVGIIIWFILRRRKSKTPSESDSVQEPMAAAHYSDDPRHHNAPDGQWHSPGQQSLQPHGSHPPYEQGQPGQYPAQAGGYHQSAFHENYAPYKGDQQGHELSELSGSMRNPAQELPGHAPQELEAPYKQERVVGTAT</sequence>
<dbReference type="Proteomes" id="UP001271007">
    <property type="component" value="Unassembled WGS sequence"/>
</dbReference>
<keyword evidence="7" id="KW-0732">Signal</keyword>
<evidence type="ECO:0000256" key="6">
    <source>
        <dbReference type="SAM" id="Phobius"/>
    </source>
</evidence>
<feature type="transmembrane region" description="Helical" evidence="6">
    <location>
        <begin position="487"/>
        <end position="511"/>
    </location>
</feature>
<keyword evidence="2 6" id="KW-0812">Transmembrane</keyword>
<keyword evidence="4 6" id="KW-0472">Membrane</keyword>
<evidence type="ECO:0000256" key="4">
    <source>
        <dbReference type="ARBA" id="ARBA00023136"/>
    </source>
</evidence>
<keyword evidence="3 6" id="KW-1133">Transmembrane helix</keyword>
<dbReference type="AlphaFoldDB" id="A0AAJ0DKR7"/>
<evidence type="ECO:0000256" key="1">
    <source>
        <dbReference type="ARBA" id="ARBA00004167"/>
    </source>
</evidence>
<evidence type="ECO:0000256" key="3">
    <source>
        <dbReference type="ARBA" id="ARBA00022989"/>
    </source>
</evidence>
<dbReference type="SUPFAM" id="SSF50630">
    <property type="entry name" value="Acid proteases"/>
    <property type="match status" value="1"/>
</dbReference>
<evidence type="ECO:0000313" key="9">
    <source>
        <dbReference type="EMBL" id="KAK3051776.1"/>
    </source>
</evidence>
<dbReference type="GO" id="GO:0071944">
    <property type="term" value="C:cell periphery"/>
    <property type="evidence" value="ECO:0007669"/>
    <property type="project" value="UniProtKB-ARBA"/>
</dbReference>
<dbReference type="InterPro" id="IPR033121">
    <property type="entry name" value="PEPTIDASE_A1"/>
</dbReference>
<evidence type="ECO:0000313" key="10">
    <source>
        <dbReference type="Proteomes" id="UP001271007"/>
    </source>
</evidence>
<reference evidence="9" key="1">
    <citation type="submission" date="2023-04" db="EMBL/GenBank/DDBJ databases">
        <title>Black Yeasts Isolated from many extreme environments.</title>
        <authorList>
            <person name="Coleine C."/>
            <person name="Stajich J.E."/>
            <person name="Selbmann L."/>
        </authorList>
    </citation>
    <scope>NUCLEOTIDE SEQUENCE</scope>
    <source>
        <strain evidence="9">CCFEE 5312</strain>
    </source>
</reference>
<dbReference type="Gene3D" id="2.40.70.10">
    <property type="entry name" value="Acid Proteases"/>
    <property type="match status" value="1"/>
</dbReference>
<dbReference type="EMBL" id="JAWDJX010000024">
    <property type="protein sequence ID" value="KAK3051776.1"/>
    <property type="molecule type" value="Genomic_DNA"/>
</dbReference>
<feature type="compositionally biased region" description="Basic and acidic residues" evidence="5">
    <location>
        <begin position="534"/>
        <end position="543"/>
    </location>
</feature>
<protein>
    <recommendedName>
        <fullName evidence="8">Peptidase A1 domain-containing protein</fullName>
    </recommendedName>
</protein>
<feature type="signal peptide" evidence="7">
    <location>
        <begin position="1"/>
        <end position="25"/>
    </location>
</feature>
<comment type="caution">
    <text evidence="9">The sequence shown here is derived from an EMBL/GenBank/DDBJ whole genome shotgun (WGS) entry which is preliminary data.</text>
</comment>
<comment type="subcellular location">
    <subcellularLocation>
        <location evidence="1">Membrane</location>
        <topology evidence="1">Single-pass membrane protein</topology>
    </subcellularLocation>
</comment>
<feature type="compositionally biased region" description="Low complexity" evidence="5">
    <location>
        <begin position="468"/>
        <end position="484"/>
    </location>
</feature>
<dbReference type="InterPro" id="IPR051694">
    <property type="entry name" value="Immunoregulatory_rcpt-like"/>
</dbReference>
<evidence type="ECO:0000256" key="7">
    <source>
        <dbReference type="SAM" id="SignalP"/>
    </source>
</evidence>
<accession>A0AAJ0DKR7</accession>
<keyword evidence="10" id="KW-1185">Reference proteome</keyword>
<feature type="compositionally biased region" description="Low complexity" evidence="5">
    <location>
        <begin position="563"/>
        <end position="578"/>
    </location>
</feature>
<feature type="region of interest" description="Disordered" evidence="5">
    <location>
        <begin position="534"/>
        <end position="578"/>
    </location>
</feature>
<dbReference type="InterPro" id="IPR021109">
    <property type="entry name" value="Peptidase_aspartic_dom_sf"/>
</dbReference>